<feature type="compositionally biased region" description="Basic and acidic residues" evidence="1">
    <location>
        <begin position="94"/>
        <end position="115"/>
    </location>
</feature>
<dbReference type="EMBL" id="CAJVCH010147430">
    <property type="protein sequence ID" value="CAG7727355.1"/>
    <property type="molecule type" value="Genomic_DNA"/>
</dbReference>
<dbReference type="AlphaFoldDB" id="A0A8J2P0E6"/>
<sequence>MPRYVWRPKEPPYFPQTFAPQQPDVKPDVIFEKQKDWWAPDEPYPYVDPRDVRRKKLVGKTIDDGPGPSHADPMTIPVSDQGPSDLEPLNQESHAVEQVELPHKTRGQKQKERRNTPAGFGVLRSATGAMVKGI</sequence>
<feature type="region of interest" description="Disordered" evidence="1">
    <location>
        <begin position="59"/>
        <end position="134"/>
    </location>
</feature>
<name>A0A8J2P0E6_9HEXA</name>
<evidence type="ECO:0000256" key="1">
    <source>
        <dbReference type="SAM" id="MobiDB-lite"/>
    </source>
</evidence>
<reference evidence="2" key="1">
    <citation type="submission" date="2021-06" db="EMBL/GenBank/DDBJ databases">
        <authorList>
            <person name="Hodson N. C."/>
            <person name="Mongue J. A."/>
            <person name="Jaron S. K."/>
        </authorList>
    </citation>
    <scope>NUCLEOTIDE SEQUENCE</scope>
</reference>
<accession>A0A8J2P0E6</accession>
<organism evidence="2 3">
    <name type="scientific">Allacma fusca</name>
    <dbReference type="NCBI Taxonomy" id="39272"/>
    <lineage>
        <taxon>Eukaryota</taxon>
        <taxon>Metazoa</taxon>
        <taxon>Ecdysozoa</taxon>
        <taxon>Arthropoda</taxon>
        <taxon>Hexapoda</taxon>
        <taxon>Collembola</taxon>
        <taxon>Symphypleona</taxon>
        <taxon>Sminthuridae</taxon>
        <taxon>Allacma</taxon>
    </lineage>
</organism>
<evidence type="ECO:0000313" key="3">
    <source>
        <dbReference type="Proteomes" id="UP000708208"/>
    </source>
</evidence>
<keyword evidence="3" id="KW-1185">Reference proteome</keyword>
<evidence type="ECO:0000313" key="2">
    <source>
        <dbReference type="EMBL" id="CAG7727355.1"/>
    </source>
</evidence>
<protein>
    <submittedName>
        <fullName evidence="2">Uncharacterized protein</fullName>
    </submittedName>
</protein>
<dbReference type="Proteomes" id="UP000708208">
    <property type="component" value="Unassembled WGS sequence"/>
</dbReference>
<gene>
    <name evidence="2" type="ORF">AFUS01_LOCUS16202</name>
</gene>
<proteinExistence type="predicted"/>
<comment type="caution">
    <text evidence="2">The sequence shown here is derived from an EMBL/GenBank/DDBJ whole genome shotgun (WGS) entry which is preliminary data.</text>
</comment>